<proteinExistence type="predicted"/>
<dbReference type="EMBL" id="KZ678136">
    <property type="protein sequence ID" value="PSN66521.1"/>
    <property type="molecule type" value="Genomic_DNA"/>
</dbReference>
<evidence type="ECO:0000256" key="1">
    <source>
        <dbReference type="SAM" id="MobiDB-lite"/>
    </source>
</evidence>
<accession>A0A2T2NM49</accession>
<dbReference type="AlphaFoldDB" id="A0A2T2NM49"/>
<feature type="compositionally biased region" description="Pro residues" evidence="1">
    <location>
        <begin position="120"/>
        <end position="133"/>
    </location>
</feature>
<feature type="region of interest" description="Disordered" evidence="1">
    <location>
        <begin position="102"/>
        <end position="133"/>
    </location>
</feature>
<protein>
    <submittedName>
        <fullName evidence="2">Uncharacterized protein</fullName>
    </submittedName>
</protein>
<sequence length="133" mass="14682">MFVGTQASPPSTLHLARHVRRQAYKQTGPSWLTCQSAAHCPQPTPSTYSPRALRVAHHHCHRYHCSIRHLGCKYQAPTHATLPTPSHLLTRQLGCGTVLERKKTETKPFPPGERAGCKNSPPPPPPPPPPLKD</sequence>
<keyword evidence="3" id="KW-1185">Reference proteome</keyword>
<gene>
    <name evidence="2" type="ORF">BS50DRAFT_416443</name>
</gene>
<evidence type="ECO:0000313" key="3">
    <source>
        <dbReference type="Proteomes" id="UP000240883"/>
    </source>
</evidence>
<dbReference type="Proteomes" id="UP000240883">
    <property type="component" value="Unassembled WGS sequence"/>
</dbReference>
<name>A0A2T2NM49_CORCC</name>
<organism evidence="2 3">
    <name type="scientific">Corynespora cassiicola Philippines</name>
    <dbReference type="NCBI Taxonomy" id="1448308"/>
    <lineage>
        <taxon>Eukaryota</taxon>
        <taxon>Fungi</taxon>
        <taxon>Dikarya</taxon>
        <taxon>Ascomycota</taxon>
        <taxon>Pezizomycotina</taxon>
        <taxon>Dothideomycetes</taxon>
        <taxon>Pleosporomycetidae</taxon>
        <taxon>Pleosporales</taxon>
        <taxon>Corynesporascaceae</taxon>
        <taxon>Corynespora</taxon>
    </lineage>
</organism>
<evidence type="ECO:0000313" key="2">
    <source>
        <dbReference type="EMBL" id="PSN66521.1"/>
    </source>
</evidence>
<reference evidence="2 3" key="1">
    <citation type="journal article" date="2018" name="Front. Microbiol.">
        <title>Genome-Wide Analysis of Corynespora cassiicola Leaf Fall Disease Putative Effectors.</title>
        <authorList>
            <person name="Lopez D."/>
            <person name="Ribeiro S."/>
            <person name="Label P."/>
            <person name="Fumanal B."/>
            <person name="Venisse J.S."/>
            <person name="Kohler A."/>
            <person name="de Oliveira R.R."/>
            <person name="Labutti K."/>
            <person name="Lipzen A."/>
            <person name="Lail K."/>
            <person name="Bauer D."/>
            <person name="Ohm R.A."/>
            <person name="Barry K.W."/>
            <person name="Spatafora J."/>
            <person name="Grigoriev I.V."/>
            <person name="Martin F.M."/>
            <person name="Pujade-Renaud V."/>
        </authorList>
    </citation>
    <scope>NUCLEOTIDE SEQUENCE [LARGE SCALE GENOMIC DNA]</scope>
    <source>
        <strain evidence="2 3">Philippines</strain>
    </source>
</reference>